<proteinExistence type="predicted"/>
<dbReference type="InterPro" id="IPR057727">
    <property type="entry name" value="WCX_dom"/>
</dbReference>
<feature type="domain" description="WYL" evidence="2">
    <location>
        <begin position="152"/>
        <end position="214"/>
    </location>
</feature>
<dbReference type="PANTHER" id="PTHR34580">
    <property type="match status" value="1"/>
</dbReference>
<evidence type="ECO:0000313" key="5">
    <source>
        <dbReference type="Proteomes" id="UP001519295"/>
    </source>
</evidence>
<accession>A0ABS4W2G0</accession>
<dbReference type="Gene3D" id="1.10.10.10">
    <property type="entry name" value="Winged helix-like DNA-binding domain superfamily/Winged helix DNA-binding domain"/>
    <property type="match status" value="1"/>
</dbReference>
<dbReference type="SUPFAM" id="SSF46785">
    <property type="entry name" value="Winged helix' DNA-binding domain"/>
    <property type="match status" value="1"/>
</dbReference>
<keyword evidence="4" id="KW-0238">DNA-binding</keyword>
<dbReference type="Pfam" id="PF25583">
    <property type="entry name" value="WCX"/>
    <property type="match status" value="1"/>
</dbReference>
<dbReference type="EMBL" id="JAGINU010000001">
    <property type="protein sequence ID" value="MBP2370345.1"/>
    <property type="molecule type" value="Genomic_DNA"/>
</dbReference>
<dbReference type="InterPro" id="IPR036390">
    <property type="entry name" value="WH_DNA-bd_sf"/>
</dbReference>
<dbReference type="InterPro" id="IPR051534">
    <property type="entry name" value="CBASS_pafABC_assoc_protein"/>
</dbReference>
<dbReference type="InterPro" id="IPR026881">
    <property type="entry name" value="WYL_dom"/>
</dbReference>
<dbReference type="Proteomes" id="UP001519295">
    <property type="component" value="Unassembled WGS sequence"/>
</dbReference>
<feature type="domain" description="WCX" evidence="3">
    <location>
        <begin position="247"/>
        <end position="322"/>
    </location>
</feature>
<evidence type="ECO:0000259" key="3">
    <source>
        <dbReference type="Pfam" id="PF25583"/>
    </source>
</evidence>
<keyword evidence="5" id="KW-1185">Reference proteome</keyword>
<dbReference type="InterPro" id="IPR036388">
    <property type="entry name" value="WH-like_DNA-bd_sf"/>
</dbReference>
<evidence type="ECO:0000259" key="2">
    <source>
        <dbReference type="Pfam" id="PF13280"/>
    </source>
</evidence>
<dbReference type="PANTHER" id="PTHR34580:SF3">
    <property type="entry name" value="PROTEIN PAFB"/>
    <property type="match status" value="1"/>
</dbReference>
<dbReference type="InterPro" id="IPR013196">
    <property type="entry name" value="HTH_11"/>
</dbReference>
<name>A0ABS4W2G0_9PSEU</name>
<comment type="caution">
    <text evidence="4">The sequence shown here is derived from an EMBL/GenBank/DDBJ whole genome shotgun (WGS) entry which is preliminary data.</text>
</comment>
<dbReference type="PROSITE" id="PS52050">
    <property type="entry name" value="WYL"/>
    <property type="match status" value="1"/>
</dbReference>
<evidence type="ECO:0000313" key="4">
    <source>
        <dbReference type="EMBL" id="MBP2370345.1"/>
    </source>
</evidence>
<organism evidence="4 5">
    <name type="scientific">Pseudonocardia parietis</name>
    <dbReference type="NCBI Taxonomy" id="570936"/>
    <lineage>
        <taxon>Bacteria</taxon>
        <taxon>Bacillati</taxon>
        <taxon>Actinomycetota</taxon>
        <taxon>Actinomycetes</taxon>
        <taxon>Pseudonocardiales</taxon>
        <taxon>Pseudonocardiaceae</taxon>
        <taxon>Pseudonocardia</taxon>
    </lineage>
</organism>
<sequence length="338" mass="36199">MSATAGTLGVVMETSARLLRLLGLLQVPRDWTGPTLAERLDVDVRTVRRDVDKLRTLGYPVHSTPGSTGGYRLGAGAALPPLLLDDDEAVAVAVGLRTAAGGTVSGIEETSVRALAKLEQVLPNRLRRRVAALGTATATLPGRGPTVDADDLAALAAACRDHECVRFDYVAGDGGETRRIVEPEGLVHTGRRWYLVAWDTGRDDRRTFRVDRMRLKLPAGPRFAPRDPPEGGVAAFAQRGISSGAYPYRARIVFAAPAERIAEHVTPASGIVTDLGDGRCELAAGAWTLESLAVWINFFDVDFHVVEPQELVEHLDALAARLTRAAQASREACAADGR</sequence>
<gene>
    <name evidence="4" type="ORF">JOF36_006041</name>
</gene>
<dbReference type="Pfam" id="PF08279">
    <property type="entry name" value="HTH_11"/>
    <property type="match status" value="1"/>
</dbReference>
<reference evidence="4 5" key="1">
    <citation type="submission" date="2021-03" db="EMBL/GenBank/DDBJ databases">
        <title>Sequencing the genomes of 1000 actinobacteria strains.</title>
        <authorList>
            <person name="Klenk H.-P."/>
        </authorList>
    </citation>
    <scope>NUCLEOTIDE SEQUENCE [LARGE SCALE GENOMIC DNA]</scope>
    <source>
        <strain evidence="4 5">DSM 45256</strain>
    </source>
</reference>
<evidence type="ECO:0000259" key="1">
    <source>
        <dbReference type="Pfam" id="PF08279"/>
    </source>
</evidence>
<dbReference type="GO" id="GO:0003677">
    <property type="term" value="F:DNA binding"/>
    <property type="evidence" value="ECO:0007669"/>
    <property type="project" value="UniProtKB-KW"/>
</dbReference>
<feature type="domain" description="Helix-turn-helix type 11" evidence="1">
    <location>
        <begin position="17"/>
        <end position="72"/>
    </location>
</feature>
<protein>
    <submittedName>
        <fullName evidence="4">DNA-binding transcriptional regulator YafY</fullName>
    </submittedName>
</protein>
<dbReference type="Pfam" id="PF13280">
    <property type="entry name" value="WYL"/>
    <property type="match status" value="1"/>
</dbReference>